<proteinExistence type="predicted"/>
<dbReference type="EMBL" id="CP022433">
    <property type="protein sequence ID" value="ASN27585.1"/>
    <property type="molecule type" value="Genomic_DNA"/>
</dbReference>
<dbReference type="AlphaFoldDB" id="A0A221P726"/>
<keyword evidence="2" id="KW-1185">Reference proteome</keyword>
<dbReference type="Proteomes" id="UP000031501">
    <property type="component" value="Chromosome"/>
</dbReference>
<protein>
    <submittedName>
        <fullName evidence="1">Uncharacterized protein</fullName>
    </submittedName>
</protein>
<evidence type="ECO:0000313" key="2">
    <source>
        <dbReference type="Proteomes" id="UP000031501"/>
    </source>
</evidence>
<gene>
    <name evidence="1" type="ORF">LK07_30095</name>
</gene>
<reference evidence="1 2" key="1">
    <citation type="submission" date="2017-07" db="EMBL/GenBank/DDBJ databases">
        <title>Genome sequence of Streptomyces pluripotens MUSC 137T.</title>
        <authorList>
            <person name="Ser H.-L."/>
            <person name="Lee L.-H."/>
        </authorList>
    </citation>
    <scope>NUCLEOTIDE SEQUENCE [LARGE SCALE GENOMIC DNA]</scope>
    <source>
        <strain evidence="1 2">MUSC 137</strain>
    </source>
</reference>
<organism evidence="1 2">
    <name type="scientific">Streptomyces pluripotens</name>
    <dbReference type="NCBI Taxonomy" id="1355015"/>
    <lineage>
        <taxon>Bacteria</taxon>
        <taxon>Bacillati</taxon>
        <taxon>Actinomycetota</taxon>
        <taxon>Actinomycetes</taxon>
        <taxon>Kitasatosporales</taxon>
        <taxon>Streptomycetaceae</taxon>
        <taxon>Streptomyces</taxon>
    </lineage>
</organism>
<name>A0A221P726_9ACTN</name>
<accession>A0A221P726</accession>
<dbReference type="KEGG" id="splu:LK06_028925"/>
<sequence>MSPAAVPHRTGSSGQGRALAAVRPLVARTTYLARHPQGAGVAQHAPAHTGERLLAKLGQPDEIADSMVFLLSDRSAWSSAQ</sequence>
<dbReference type="STRING" id="1355015.LK06_028925"/>
<evidence type="ECO:0000313" key="1">
    <source>
        <dbReference type="EMBL" id="ASN27585.1"/>
    </source>
</evidence>